<keyword evidence="2" id="KW-1185">Reference proteome</keyword>
<comment type="caution">
    <text evidence="1">The sequence shown here is derived from an EMBL/GenBank/DDBJ whole genome shotgun (WGS) entry which is preliminary data.</text>
</comment>
<organism evidence="1 2">
    <name type="scientific">Streptomyces daliensis</name>
    <dbReference type="NCBI Taxonomy" id="299421"/>
    <lineage>
        <taxon>Bacteria</taxon>
        <taxon>Bacillati</taxon>
        <taxon>Actinomycetota</taxon>
        <taxon>Actinomycetes</taxon>
        <taxon>Kitasatosporales</taxon>
        <taxon>Streptomycetaceae</taxon>
        <taxon>Streptomyces</taxon>
    </lineage>
</organism>
<reference evidence="1" key="1">
    <citation type="submission" date="2021-04" db="EMBL/GenBank/DDBJ databases">
        <title>Sequencing of actinobacteria type strains.</title>
        <authorList>
            <person name="Nguyen G.-S."/>
            <person name="Wentzel A."/>
        </authorList>
    </citation>
    <scope>NUCLEOTIDE SEQUENCE</scope>
    <source>
        <strain evidence="1">DSM 42095</strain>
    </source>
</reference>
<dbReference type="AlphaFoldDB" id="A0A8T4ITR1"/>
<evidence type="ECO:0000313" key="1">
    <source>
        <dbReference type="EMBL" id="MBR7675145.1"/>
    </source>
</evidence>
<dbReference type="EMBL" id="JAGSMN010000437">
    <property type="protein sequence ID" value="MBR7675145.1"/>
    <property type="molecule type" value="Genomic_DNA"/>
</dbReference>
<proteinExistence type="predicted"/>
<dbReference type="Proteomes" id="UP000675554">
    <property type="component" value="Unassembled WGS sequence"/>
</dbReference>
<evidence type="ECO:0000313" key="2">
    <source>
        <dbReference type="Proteomes" id="UP000675554"/>
    </source>
</evidence>
<protein>
    <submittedName>
        <fullName evidence="1">Uncharacterized protein</fullName>
    </submittedName>
</protein>
<gene>
    <name evidence="1" type="ORF">KDA82_19375</name>
</gene>
<name>A0A8T4ITR1_9ACTN</name>
<sequence length="275" mass="29339">MSDRSLEALGLHDVPALQPLTYPGRPVREPVLLSGRDVLPLRVTGERVGAWPVASGGSLQERALDQVLEDLGDAPTRERYPVIAVGSNASPAQVSYKLQRAGGLSRAVPMVPVKISGIGVGLSAHISRAGYVSASPYASDARDTTLVVSWLDEAQLAAVDATEFPNYGRALLPGDGFPMVLPNGWRLEGAYLYFNTRGLLAHPDGTLRAPAPQPDVLRALLRESAPLRDLLGPDPESWVARAAADPRRCAAGTAVFEEEGWLLRETRFSGYAVAG</sequence>
<accession>A0A8T4ITR1</accession>